<dbReference type="Gene3D" id="2.60.40.3310">
    <property type="match status" value="1"/>
</dbReference>
<gene>
    <name evidence="7" type="ORF">EKN94_02505</name>
</gene>
<dbReference type="PANTHER" id="PTHR33420">
    <property type="entry name" value="FIMBRIAL SUBUNIT ELFA-RELATED"/>
    <property type="match status" value="1"/>
</dbReference>
<keyword evidence="8" id="KW-1185">Reference proteome</keyword>
<dbReference type="InterPro" id="IPR008966">
    <property type="entry name" value="Adhesion_dom_sf"/>
</dbReference>
<evidence type="ECO:0000313" key="7">
    <source>
        <dbReference type="EMBL" id="RTN27467.1"/>
    </source>
</evidence>
<proteinExistence type="inferred from homology"/>
<evidence type="ECO:0000256" key="1">
    <source>
        <dbReference type="ARBA" id="ARBA00004561"/>
    </source>
</evidence>
<keyword evidence="4" id="KW-0281">Fimbrium</keyword>
<dbReference type="InterPro" id="IPR050263">
    <property type="entry name" value="Bact_Fimbrial_Adh_Pro"/>
</dbReference>
<comment type="similarity">
    <text evidence="2">Belongs to the fimbrial protein family.</text>
</comment>
<dbReference type="Pfam" id="PF22003">
    <property type="entry name" value="MrkDrd"/>
    <property type="match status" value="1"/>
</dbReference>
<comment type="caution">
    <text evidence="7">The sequence shown here is derived from an EMBL/GenBank/DDBJ whole genome shotgun (WGS) entry which is preliminary data.</text>
</comment>
<protein>
    <submittedName>
        <fullName evidence="7">Fimbrial protein</fullName>
    </submittedName>
</protein>
<dbReference type="Pfam" id="PF00419">
    <property type="entry name" value="Fimbrial"/>
    <property type="match status" value="1"/>
</dbReference>
<evidence type="ECO:0000259" key="5">
    <source>
        <dbReference type="Pfam" id="PF00419"/>
    </source>
</evidence>
<evidence type="ECO:0000256" key="2">
    <source>
        <dbReference type="ARBA" id="ARBA00006671"/>
    </source>
</evidence>
<evidence type="ECO:0000256" key="4">
    <source>
        <dbReference type="ARBA" id="ARBA00023263"/>
    </source>
</evidence>
<dbReference type="InterPro" id="IPR054160">
    <property type="entry name" value="MrkD_recept-bd"/>
</dbReference>
<evidence type="ECO:0000313" key="8">
    <source>
        <dbReference type="Proteomes" id="UP000278241"/>
    </source>
</evidence>
<dbReference type="PANTHER" id="PTHR33420:SF12">
    <property type="entry name" value="FIMBRIN-LIKE PROTEIN FIMI-RELATED"/>
    <property type="match status" value="1"/>
</dbReference>
<comment type="subcellular location">
    <subcellularLocation>
        <location evidence="1">Fimbrium</location>
    </subcellularLocation>
</comment>
<sequence>MNFNTITAQRDVMPGTAVATQTGTYNVNFTCTDSSNTYQEAVNGSSLGDSLYDIGVSGYGLRISENDTGGGFHHYFPMGFNLGSYSASYMYKIELVRTSGTAASGALRTGQVANVSVVNQFFVATWNITGGNINTLACSLKTGTLTFPIGNIPVANFGSAVGTTPVIAQASQDLGLTCDPGANINISLSGPQNPDVSDSSVLALSGQGGNGVAKGIGVQLLYNSVPLNLNGKVFLKQSVGGNESFHIVARYYQTKSAVSPGTANATATLNITYQ</sequence>
<feature type="domain" description="Fimbrial-type adhesion" evidence="5">
    <location>
        <begin position="134"/>
        <end position="274"/>
    </location>
</feature>
<dbReference type="SUPFAM" id="SSF49401">
    <property type="entry name" value="Bacterial adhesins"/>
    <property type="match status" value="1"/>
</dbReference>
<name>A0ABY0AZC2_9ENTR</name>
<dbReference type="EMBL" id="RXRX01000001">
    <property type="protein sequence ID" value="RTN27467.1"/>
    <property type="molecule type" value="Genomic_DNA"/>
</dbReference>
<feature type="domain" description="MrkD-like receptor binding" evidence="6">
    <location>
        <begin position="27"/>
        <end position="114"/>
    </location>
</feature>
<organism evidence="7 8">
    <name type="scientific">Enterobacter quasimori</name>
    <dbReference type="NCBI Taxonomy" id="2838947"/>
    <lineage>
        <taxon>Bacteria</taxon>
        <taxon>Pseudomonadati</taxon>
        <taxon>Pseudomonadota</taxon>
        <taxon>Gammaproteobacteria</taxon>
        <taxon>Enterobacterales</taxon>
        <taxon>Enterobacteriaceae</taxon>
        <taxon>Enterobacter</taxon>
    </lineage>
</organism>
<evidence type="ECO:0000259" key="6">
    <source>
        <dbReference type="Pfam" id="PF22003"/>
    </source>
</evidence>
<dbReference type="InterPro" id="IPR036937">
    <property type="entry name" value="Adhesion_dom_fimbrial_sf"/>
</dbReference>
<reference evidence="7 8" key="1">
    <citation type="submission" date="2018-12" db="EMBL/GenBank/DDBJ databases">
        <title>The Batch Genome Submission of Enterobacter spp. strains.</title>
        <authorList>
            <person name="Wei L."/>
            <person name="Wu W."/>
            <person name="Lin J."/>
            <person name="Zhang X."/>
            <person name="Feng Y."/>
            <person name="Zong Z."/>
        </authorList>
    </citation>
    <scope>NUCLEOTIDE SEQUENCE [LARGE SCALE GENOMIC DNA]</scope>
    <source>
        <strain evidence="7 8">WCHEM090044</strain>
    </source>
</reference>
<evidence type="ECO:0000256" key="3">
    <source>
        <dbReference type="ARBA" id="ARBA00022729"/>
    </source>
</evidence>
<keyword evidence="3" id="KW-0732">Signal</keyword>
<dbReference type="InterPro" id="IPR000259">
    <property type="entry name" value="Adhesion_dom_fimbrial"/>
</dbReference>
<accession>A0ABY0AZC2</accession>
<dbReference type="Proteomes" id="UP000278241">
    <property type="component" value="Unassembled WGS sequence"/>
</dbReference>
<dbReference type="Gene3D" id="2.60.40.1090">
    <property type="entry name" value="Fimbrial-type adhesion domain"/>
    <property type="match status" value="1"/>
</dbReference>